<dbReference type="AlphaFoldDB" id="A0A0A0JKD1"/>
<evidence type="ECO:0000259" key="5">
    <source>
        <dbReference type="PROSITE" id="PS50977"/>
    </source>
</evidence>
<dbReference type="PANTHER" id="PTHR30055:SF238">
    <property type="entry name" value="MYCOFACTOCIN BIOSYNTHESIS TRANSCRIPTIONAL REGULATOR MFTR-RELATED"/>
    <property type="match status" value="1"/>
</dbReference>
<protein>
    <recommendedName>
        <fullName evidence="5">HTH tetR-type domain-containing protein</fullName>
    </recommendedName>
</protein>
<keyword evidence="3" id="KW-0804">Transcription</keyword>
<accession>A0A0A0JKD1</accession>
<keyword evidence="1" id="KW-0805">Transcription regulation</keyword>
<evidence type="ECO:0000313" key="6">
    <source>
        <dbReference type="EMBL" id="KGN37905.1"/>
    </source>
</evidence>
<evidence type="ECO:0000256" key="2">
    <source>
        <dbReference type="ARBA" id="ARBA00023125"/>
    </source>
</evidence>
<dbReference type="STRING" id="1385521.N803_12655"/>
<sequence>MQSARTVVGMATTVGPDTTEGLRARNRERTARQLQQAAWELVAEKGFEALTADAVADRAGVSRRTFFNYYPRIELVLRENLRQAVASLVDRFIARPIDESPHESLIAILDEPLDAEVLGKSIIAFGQARLSDEARSFVREAEAAEVEVIARAIAERGGPGTNPLYAQVLARATMAAGCAATEAWVEEVDGFVDDTTRARHLELLQQAFAFLATAFAPGAMAAAGPTHSPDIPGRD</sequence>
<dbReference type="GO" id="GO:0000976">
    <property type="term" value="F:transcription cis-regulatory region binding"/>
    <property type="evidence" value="ECO:0007669"/>
    <property type="project" value="TreeGrafter"/>
</dbReference>
<dbReference type="InterPro" id="IPR009057">
    <property type="entry name" value="Homeodomain-like_sf"/>
</dbReference>
<gene>
    <name evidence="6" type="ORF">N803_12655</name>
</gene>
<evidence type="ECO:0000313" key="7">
    <source>
        <dbReference type="Proteomes" id="UP000030011"/>
    </source>
</evidence>
<evidence type="ECO:0000256" key="3">
    <source>
        <dbReference type="ARBA" id="ARBA00023163"/>
    </source>
</evidence>
<feature type="DNA-binding region" description="H-T-H motif" evidence="4">
    <location>
        <begin position="51"/>
        <end position="70"/>
    </location>
</feature>
<organism evidence="6 7">
    <name type="scientific">Knoellia subterranea KCTC 19937</name>
    <dbReference type="NCBI Taxonomy" id="1385521"/>
    <lineage>
        <taxon>Bacteria</taxon>
        <taxon>Bacillati</taxon>
        <taxon>Actinomycetota</taxon>
        <taxon>Actinomycetes</taxon>
        <taxon>Micrococcales</taxon>
        <taxon>Intrasporangiaceae</taxon>
        <taxon>Knoellia</taxon>
    </lineage>
</organism>
<comment type="caution">
    <text evidence="6">The sequence shown here is derived from an EMBL/GenBank/DDBJ whole genome shotgun (WGS) entry which is preliminary data.</text>
</comment>
<dbReference type="PROSITE" id="PS50977">
    <property type="entry name" value="HTH_TETR_2"/>
    <property type="match status" value="1"/>
</dbReference>
<dbReference type="SUPFAM" id="SSF46689">
    <property type="entry name" value="Homeodomain-like"/>
    <property type="match status" value="1"/>
</dbReference>
<proteinExistence type="predicted"/>
<dbReference type="Gene3D" id="1.10.357.10">
    <property type="entry name" value="Tetracycline Repressor, domain 2"/>
    <property type="match status" value="1"/>
</dbReference>
<name>A0A0A0JKD1_9MICO</name>
<feature type="domain" description="HTH tetR-type" evidence="5">
    <location>
        <begin position="28"/>
        <end position="88"/>
    </location>
</feature>
<dbReference type="InterPro" id="IPR050109">
    <property type="entry name" value="HTH-type_TetR-like_transc_reg"/>
</dbReference>
<dbReference type="Proteomes" id="UP000030011">
    <property type="component" value="Unassembled WGS sequence"/>
</dbReference>
<reference evidence="6 7" key="1">
    <citation type="submission" date="2013-08" db="EMBL/GenBank/DDBJ databases">
        <title>The genome sequence of Knoellia subterranea.</title>
        <authorList>
            <person name="Zhu W."/>
            <person name="Wang G."/>
        </authorList>
    </citation>
    <scope>NUCLEOTIDE SEQUENCE [LARGE SCALE GENOMIC DNA]</scope>
    <source>
        <strain evidence="6 7">KCTC 19937</strain>
    </source>
</reference>
<dbReference type="InterPro" id="IPR001647">
    <property type="entry name" value="HTH_TetR"/>
</dbReference>
<dbReference type="InterPro" id="IPR041347">
    <property type="entry name" value="MftR_C"/>
</dbReference>
<keyword evidence="2 4" id="KW-0238">DNA-binding</keyword>
<dbReference type="EMBL" id="AVPK01000004">
    <property type="protein sequence ID" value="KGN37905.1"/>
    <property type="molecule type" value="Genomic_DNA"/>
</dbReference>
<dbReference type="Pfam" id="PF00440">
    <property type="entry name" value="TetR_N"/>
    <property type="match status" value="1"/>
</dbReference>
<dbReference type="Gene3D" id="1.10.10.60">
    <property type="entry name" value="Homeodomain-like"/>
    <property type="match status" value="1"/>
</dbReference>
<dbReference type="GO" id="GO:0003700">
    <property type="term" value="F:DNA-binding transcription factor activity"/>
    <property type="evidence" value="ECO:0007669"/>
    <property type="project" value="TreeGrafter"/>
</dbReference>
<dbReference type="PANTHER" id="PTHR30055">
    <property type="entry name" value="HTH-TYPE TRANSCRIPTIONAL REGULATOR RUTR"/>
    <property type="match status" value="1"/>
</dbReference>
<evidence type="ECO:0000256" key="4">
    <source>
        <dbReference type="PROSITE-ProRule" id="PRU00335"/>
    </source>
</evidence>
<dbReference type="Pfam" id="PF17754">
    <property type="entry name" value="TetR_C_14"/>
    <property type="match status" value="1"/>
</dbReference>
<dbReference type="eggNOG" id="COG1309">
    <property type="taxonomic scope" value="Bacteria"/>
</dbReference>
<keyword evidence="7" id="KW-1185">Reference proteome</keyword>
<evidence type="ECO:0000256" key="1">
    <source>
        <dbReference type="ARBA" id="ARBA00023015"/>
    </source>
</evidence>